<dbReference type="RefSeq" id="WP_354024940.1">
    <property type="nucleotide sequence ID" value="NZ_JBEPSJ010000002.1"/>
</dbReference>
<sequence length="207" mass="21739">MVSGARRVIVFLAATVVLVACLATLETLVRRAGWRHETTRRIAHVLACLYAVVSHSVLPLWAFVLACSVFLVVLVVSRRLRVLTAVHVTRRDSLGEVYLPGGIIIAALAGETAGSDDVFLASILILAFADVAAGVTGDILRSPTKTWWGSLVFFLVAGVVAVACGFPPLTALAVATVTAGVERVSSRGTDNLSVPLAAGMLLALLPR</sequence>
<accession>A0ABV2QP01</accession>
<reference evidence="2 3" key="1">
    <citation type="submission" date="2024-06" db="EMBL/GenBank/DDBJ databases">
        <title>Sorghum-associated microbial communities from plants grown in Nebraska, USA.</title>
        <authorList>
            <person name="Schachtman D."/>
        </authorList>
    </citation>
    <scope>NUCLEOTIDE SEQUENCE [LARGE SCALE GENOMIC DNA]</scope>
    <source>
        <strain evidence="2 3">2857</strain>
    </source>
</reference>
<dbReference type="Proteomes" id="UP001549257">
    <property type="component" value="Unassembled WGS sequence"/>
</dbReference>
<feature type="transmembrane region" description="Helical" evidence="1">
    <location>
        <begin position="152"/>
        <end position="176"/>
    </location>
</feature>
<feature type="transmembrane region" description="Helical" evidence="1">
    <location>
        <begin position="97"/>
        <end position="113"/>
    </location>
</feature>
<dbReference type="EC" id="2.7.1.182" evidence="2"/>
<evidence type="ECO:0000256" key="1">
    <source>
        <dbReference type="SAM" id="Phobius"/>
    </source>
</evidence>
<evidence type="ECO:0000313" key="2">
    <source>
        <dbReference type="EMBL" id="MET4582774.1"/>
    </source>
</evidence>
<keyword evidence="1" id="KW-1133">Transmembrane helix</keyword>
<dbReference type="GO" id="GO:0010276">
    <property type="term" value="F:phytol kinase activity"/>
    <property type="evidence" value="ECO:0007669"/>
    <property type="project" value="UniProtKB-EC"/>
</dbReference>
<keyword evidence="3" id="KW-1185">Reference proteome</keyword>
<evidence type="ECO:0000313" key="3">
    <source>
        <dbReference type="Proteomes" id="UP001549257"/>
    </source>
</evidence>
<keyword evidence="2" id="KW-0808">Transferase</keyword>
<keyword evidence="1" id="KW-0472">Membrane</keyword>
<dbReference type="EMBL" id="JBEPSJ010000002">
    <property type="protein sequence ID" value="MET4582774.1"/>
    <property type="molecule type" value="Genomic_DNA"/>
</dbReference>
<comment type="caution">
    <text evidence="2">The sequence shown here is derived from an EMBL/GenBank/DDBJ whole genome shotgun (WGS) entry which is preliminary data.</text>
</comment>
<feature type="transmembrane region" description="Helical" evidence="1">
    <location>
        <begin position="58"/>
        <end position="76"/>
    </location>
</feature>
<dbReference type="PROSITE" id="PS51257">
    <property type="entry name" value="PROKAR_LIPOPROTEIN"/>
    <property type="match status" value="1"/>
</dbReference>
<keyword evidence="2" id="KW-0418">Kinase</keyword>
<protein>
    <submittedName>
        <fullName evidence="2">Phytol kinase</fullName>
        <ecNumber evidence="2">2.7.1.182</ecNumber>
    </submittedName>
</protein>
<keyword evidence="1" id="KW-0812">Transmembrane</keyword>
<organism evidence="2 3">
    <name type="scientific">Conyzicola nivalis</name>
    <dbReference type="NCBI Taxonomy" id="1477021"/>
    <lineage>
        <taxon>Bacteria</taxon>
        <taxon>Bacillati</taxon>
        <taxon>Actinomycetota</taxon>
        <taxon>Actinomycetes</taxon>
        <taxon>Micrococcales</taxon>
        <taxon>Microbacteriaceae</taxon>
        <taxon>Conyzicola</taxon>
    </lineage>
</organism>
<name>A0ABV2QP01_9MICO</name>
<feature type="transmembrane region" description="Helical" evidence="1">
    <location>
        <begin position="119"/>
        <end position="140"/>
    </location>
</feature>
<proteinExistence type="predicted"/>
<gene>
    <name evidence="2" type="ORF">ABIE21_002284</name>
</gene>